<protein>
    <submittedName>
        <fullName evidence="1">Uncharacterized protein</fullName>
    </submittedName>
</protein>
<accession>A0A6C0BHX8</accession>
<dbReference type="EMBL" id="MN739154">
    <property type="protein sequence ID" value="QHS90943.1"/>
    <property type="molecule type" value="Genomic_DNA"/>
</dbReference>
<name>A0A6C0BHX8_9ZZZZ</name>
<organism evidence="1">
    <name type="scientific">viral metagenome</name>
    <dbReference type="NCBI Taxonomy" id="1070528"/>
    <lineage>
        <taxon>unclassified sequences</taxon>
        <taxon>metagenomes</taxon>
        <taxon>organismal metagenomes</taxon>
    </lineage>
</organism>
<reference evidence="1" key="1">
    <citation type="journal article" date="2020" name="Nature">
        <title>Giant virus diversity and host interactions through global metagenomics.</title>
        <authorList>
            <person name="Schulz F."/>
            <person name="Roux S."/>
            <person name="Paez-Espino D."/>
            <person name="Jungbluth S."/>
            <person name="Walsh D.A."/>
            <person name="Denef V.J."/>
            <person name="McMahon K.D."/>
            <person name="Konstantinidis K.T."/>
            <person name="Eloe-Fadrosh E.A."/>
            <person name="Kyrpides N.C."/>
            <person name="Woyke T."/>
        </authorList>
    </citation>
    <scope>NUCLEOTIDE SEQUENCE</scope>
    <source>
        <strain evidence="1">GVMAG-M-3300013004-44</strain>
    </source>
</reference>
<evidence type="ECO:0000313" key="1">
    <source>
        <dbReference type="EMBL" id="QHS90943.1"/>
    </source>
</evidence>
<dbReference type="AlphaFoldDB" id="A0A6C0BHX8"/>
<proteinExistence type="predicted"/>
<sequence>MSSLTTQFFYHLIVNNVAPIMASSVTGMTSSYFSGRAAPPLPLPTASEINDERELELLQMERMLKWMSLIFEDTFVSVDKDTPGYTEAHKGYKKELYSIYCTIRSDYTQYQQWKQYNNGIWLLSSYRSKDTKSLAKKILADVTLFQECLKMFSMFDTLHH</sequence>